<dbReference type="Proteomes" id="UP001606305">
    <property type="component" value="Unassembled WGS sequence"/>
</dbReference>
<reference evidence="2 3" key="1">
    <citation type="submission" date="2024-09" db="EMBL/GenBank/DDBJ databases">
        <title>Novel species of the genus Pelomonas and Roseateles isolated from streams.</title>
        <authorList>
            <person name="Lu H."/>
        </authorList>
    </citation>
    <scope>NUCLEOTIDE SEQUENCE [LARGE SCALE GENOMIC DNA]</scope>
    <source>
        <strain evidence="2 3">BYS96W</strain>
    </source>
</reference>
<dbReference type="Pfam" id="PF13432">
    <property type="entry name" value="TPR_16"/>
    <property type="match status" value="3"/>
</dbReference>
<feature type="repeat" description="TPR" evidence="1">
    <location>
        <begin position="273"/>
        <end position="306"/>
    </location>
</feature>
<keyword evidence="3" id="KW-1185">Reference proteome</keyword>
<comment type="caution">
    <text evidence="2">The sequence shown here is derived from an EMBL/GenBank/DDBJ whole genome shotgun (WGS) entry which is preliminary data.</text>
</comment>
<evidence type="ECO:0000313" key="3">
    <source>
        <dbReference type="Proteomes" id="UP001606305"/>
    </source>
</evidence>
<dbReference type="InterPro" id="IPR019734">
    <property type="entry name" value="TPR_rpt"/>
</dbReference>
<dbReference type="SUPFAM" id="SSF48452">
    <property type="entry name" value="TPR-like"/>
    <property type="match status" value="2"/>
</dbReference>
<dbReference type="SMART" id="SM00028">
    <property type="entry name" value="TPR"/>
    <property type="match status" value="9"/>
</dbReference>
<keyword evidence="1" id="KW-0802">TPR repeat</keyword>
<dbReference type="EMBL" id="JBIGIA010000001">
    <property type="protein sequence ID" value="MFG6455525.1"/>
    <property type="molecule type" value="Genomic_DNA"/>
</dbReference>
<dbReference type="RefSeq" id="WP_394486184.1">
    <property type="nucleotide sequence ID" value="NZ_JBIGIA010000001.1"/>
</dbReference>
<dbReference type="InterPro" id="IPR011990">
    <property type="entry name" value="TPR-like_helical_dom_sf"/>
</dbReference>
<name>A0ABW7G0U1_9BURK</name>
<feature type="repeat" description="TPR" evidence="1">
    <location>
        <begin position="342"/>
        <end position="375"/>
    </location>
</feature>
<gene>
    <name evidence="2" type="ORF">ACG00X_01645</name>
</gene>
<accession>A0ABW7G0U1</accession>
<proteinExistence type="predicted"/>
<organism evidence="2 3">
    <name type="scientific">Pelomonas nitida</name>
    <dbReference type="NCBI Taxonomy" id="3299027"/>
    <lineage>
        <taxon>Bacteria</taxon>
        <taxon>Pseudomonadati</taxon>
        <taxon>Pseudomonadota</taxon>
        <taxon>Betaproteobacteria</taxon>
        <taxon>Burkholderiales</taxon>
        <taxon>Sphaerotilaceae</taxon>
        <taxon>Roseateles</taxon>
    </lineage>
</organism>
<evidence type="ECO:0000313" key="2">
    <source>
        <dbReference type="EMBL" id="MFG6455525.1"/>
    </source>
</evidence>
<dbReference type="PANTHER" id="PTHR12558">
    <property type="entry name" value="CELL DIVISION CYCLE 16,23,27"/>
    <property type="match status" value="1"/>
</dbReference>
<dbReference type="Pfam" id="PF14559">
    <property type="entry name" value="TPR_19"/>
    <property type="match status" value="2"/>
</dbReference>
<sequence>MLLPALWLTATCHAGPVDQRGRVGVAASAVSDPQEGPLGQGFGALQKGRWVDAERDFGAVLAQQPGHPRALAGLAQALLKLNRAEEAGQRLEQARKAAPEDPVVMLAAARYEAFRGRGEAAMALYRQAAAQAPKDETAHRDMGDLLLNRLNRPAEAVKAYSRAIELASQDGAARFGLAMALLATDRKAEALKSLAEAERLTLNDPNPAYMSGRIHASEKRFDAAIAAMGRALECAPAFVPALSDRADLQAEAGQPAAAVADYERLMKLQPGNPTTQLKLGMLYQRVGRFAEARNAYLAALQRNDQLAVAYNNLAMMGLRQGKDEAQIEPWARKAVALGGAVPHFHDTLGQVLAAKGDAQGALAAYREAVKLAPGEPELQFHLAQAYEAAGQRGEAKAAYQRALAAKGGFEQAPQARQRLQALR</sequence>
<dbReference type="PROSITE" id="PS50005">
    <property type="entry name" value="TPR"/>
    <property type="match status" value="2"/>
</dbReference>
<dbReference type="Gene3D" id="1.25.40.10">
    <property type="entry name" value="Tetratricopeptide repeat domain"/>
    <property type="match status" value="4"/>
</dbReference>
<protein>
    <submittedName>
        <fullName evidence="2">Tetratricopeptide repeat protein</fullName>
    </submittedName>
</protein>
<dbReference type="PANTHER" id="PTHR12558:SF13">
    <property type="entry name" value="CELL DIVISION CYCLE PROTEIN 27 HOMOLOG"/>
    <property type="match status" value="1"/>
</dbReference>
<evidence type="ECO:0000256" key="1">
    <source>
        <dbReference type="PROSITE-ProRule" id="PRU00339"/>
    </source>
</evidence>